<accession>A0A0F3NG60</accession>
<dbReference type="GO" id="GO:0005840">
    <property type="term" value="C:ribosome"/>
    <property type="evidence" value="ECO:0007669"/>
    <property type="project" value="UniProtKB-KW"/>
</dbReference>
<organism evidence="1 2">
    <name type="scientific">Anaplasma phagocytophilum str. ApNP</name>
    <dbReference type="NCBI Taxonomy" id="1359153"/>
    <lineage>
        <taxon>Bacteria</taxon>
        <taxon>Pseudomonadati</taxon>
        <taxon>Pseudomonadota</taxon>
        <taxon>Alphaproteobacteria</taxon>
        <taxon>Rickettsiales</taxon>
        <taxon>Anaplasmataceae</taxon>
        <taxon>Anaplasma</taxon>
        <taxon>phagocytophilum group</taxon>
    </lineage>
</organism>
<comment type="caution">
    <text evidence="1">The sequence shown here is derived from an EMBL/GenBank/DDBJ whole genome shotgun (WGS) entry which is preliminary data.</text>
</comment>
<sequence>MPFYEFAFIAQQGLTQYELEGLSKGLTALLVKMGLSSLNMSTGASGFCIQYRQE</sequence>
<keyword evidence="1" id="KW-0687">Ribonucleoprotein</keyword>
<gene>
    <name evidence="1" type="ORF">APHNP_1239</name>
</gene>
<dbReference type="AlphaFoldDB" id="A0A0F3NG60"/>
<dbReference type="Proteomes" id="UP000033385">
    <property type="component" value="Unassembled WGS sequence"/>
</dbReference>
<dbReference type="PATRIC" id="fig|1359153.3.peg.1273"/>
<proteinExistence type="predicted"/>
<dbReference type="EMBL" id="LANW01000001">
    <property type="protein sequence ID" value="KJV66677.1"/>
    <property type="molecule type" value="Genomic_DNA"/>
</dbReference>
<name>A0A0F3NG60_ANAPH</name>
<reference evidence="1 2" key="1">
    <citation type="submission" date="2015-01" db="EMBL/GenBank/DDBJ databases">
        <title>Genome Sequencing of Rickettsiales.</title>
        <authorList>
            <person name="Daugherty S.C."/>
            <person name="Su Q."/>
            <person name="Abolude K."/>
            <person name="Beier-Sexton M."/>
            <person name="Carlyon J.A."/>
            <person name="Carter R."/>
            <person name="Day N.P."/>
            <person name="Dumler S.J."/>
            <person name="Dyachenko V."/>
            <person name="Godinez A."/>
            <person name="Kurtti T.J."/>
            <person name="Lichay M."/>
            <person name="Mullins K.E."/>
            <person name="Ott S."/>
            <person name="Pappas-Brown V."/>
            <person name="Paris D.H."/>
            <person name="Patel P."/>
            <person name="Richards A.L."/>
            <person name="Sadzewicz L."/>
            <person name="Sears K."/>
            <person name="Seidman D."/>
            <person name="Sengamalay N."/>
            <person name="Stenos J."/>
            <person name="Tallon L.J."/>
            <person name="Vincent G."/>
            <person name="Fraser C.M."/>
            <person name="Munderloh U."/>
            <person name="Dunning-Hotopp J.C."/>
        </authorList>
    </citation>
    <scope>NUCLEOTIDE SEQUENCE [LARGE SCALE GENOMIC DNA]</scope>
    <source>
        <strain evidence="1 2">ApNP</strain>
    </source>
</reference>
<protein>
    <submittedName>
        <fullName evidence="1">Putative ribosomal protein S6</fullName>
    </submittedName>
</protein>
<evidence type="ECO:0000313" key="2">
    <source>
        <dbReference type="Proteomes" id="UP000033385"/>
    </source>
</evidence>
<keyword evidence="1" id="KW-0689">Ribosomal protein</keyword>
<evidence type="ECO:0000313" key="1">
    <source>
        <dbReference type="EMBL" id="KJV66677.1"/>
    </source>
</evidence>